<dbReference type="PANTHER" id="PTHR46211">
    <property type="entry name" value="GLYCEROPHOSPHORYL DIESTER PHOSPHODIESTERASE"/>
    <property type="match status" value="1"/>
</dbReference>
<evidence type="ECO:0000313" key="3">
    <source>
        <dbReference type="Proteomes" id="UP000628017"/>
    </source>
</evidence>
<dbReference type="EMBL" id="BMKA01000002">
    <property type="protein sequence ID" value="GGA16958.1"/>
    <property type="molecule type" value="Genomic_DNA"/>
</dbReference>
<gene>
    <name evidence="2" type="ORF">GCM10011498_16900</name>
</gene>
<evidence type="ECO:0000313" key="2">
    <source>
        <dbReference type="EMBL" id="GGA16958.1"/>
    </source>
</evidence>
<dbReference type="InterPro" id="IPR017946">
    <property type="entry name" value="PLC-like_Pdiesterase_TIM-brl"/>
</dbReference>
<accession>A0A916VPT6</accession>
<reference evidence="2" key="2">
    <citation type="submission" date="2020-09" db="EMBL/GenBank/DDBJ databases">
        <authorList>
            <person name="Sun Q."/>
            <person name="Zhou Y."/>
        </authorList>
    </citation>
    <scope>NUCLEOTIDE SEQUENCE</scope>
    <source>
        <strain evidence="2">CGMCC 1.15880</strain>
    </source>
</reference>
<dbReference type="RefSeq" id="WP_188673334.1">
    <property type="nucleotide sequence ID" value="NZ_BMKA01000002.1"/>
</dbReference>
<feature type="domain" description="GP-PDE" evidence="1">
    <location>
        <begin position="7"/>
        <end position="248"/>
    </location>
</feature>
<dbReference type="AlphaFoldDB" id="A0A916VPT6"/>
<reference evidence="2" key="1">
    <citation type="journal article" date="2014" name="Int. J. Syst. Evol. Microbiol.">
        <title>Complete genome sequence of Corynebacterium casei LMG S-19264T (=DSM 44701T), isolated from a smear-ripened cheese.</title>
        <authorList>
            <consortium name="US DOE Joint Genome Institute (JGI-PGF)"/>
            <person name="Walter F."/>
            <person name="Albersmeier A."/>
            <person name="Kalinowski J."/>
            <person name="Ruckert C."/>
        </authorList>
    </citation>
    <scope>NUCLEOTIDE SEQUENCE</scope>
    <source>
        <strain evidence="2">CGMCC 1.15880</strain>
    </source>
</reference>
<dbReference type="Pfam" id="PF03009">
    <property type="entry name" value="GDPD"/>
    <property type="match status" value="1"/>
</dbReference>
<proteinExistence type="predicted"/>
<protein>
    <submittedName>
        <fullName evidence="2">Phosphodiesterase</fullName>
    </submittedName>
</protein>
<sequence length="248" mass="26947">MLDAFLKAPLAHRTLHDVRAGRPENSLIGARAAIAAGYGIEIDLQLSSDGVPMVFHDDHLQRLTRHFGALREHTAAELGAMRLTHGDEPVPTLEQFLEVVAGQVPLLVEIKDQDGALGPETGEIERSVCEILKSYQGPVALMSFNPHSVAKCAEYAPDIPRGLVTDPFDPAEWPDVPIERCAELATIPDYARVGACFVSHQVSDLHNAALQNLIAQGATVLCWTVKSAAQEREARKVAQNITFEGYLA</sequence>
<dbReference type="PROSITE" id="PS51704">
    <property type="entry name" value="GP_PDE"/>
    <property type="match status" value="1"/>
</dbReference>
<dbReference type="GO" id="GO:0008081">
    <property type="term" value="F:phosphoric diester hydrolase activity"/>
    <property type="evidence" value="ECO:0007669"/>
    <property type="project" value="InterPro"/>
</dbReference>
<dbReference type="SUPFAM" id="SSF51695">
    <property type="entry name" value="PLC-like phosphodiesterases"/>
    <property type="match status" value="1"/>
</dbReference>
<dbReference type="Gene3D" id="3.20.20.190">
    <property type="entry name" value="Phosphatidylinositol (PI) phosphodiesterase"/>
    <property type="match status" value="1"/>
</dbReference>
<keyword evidence="3" id="KW-1185">Reference proteome</keyword>
<dbReference type="PANTHER" id="PTHR46211:SF1">
    <property type="entry name" value="GLYCEROPHOSPHODIESTER PHOSPHODIESTERASE, CYTOPLASMIC"/>
    <property type="match status" value="1"/>
</dbReference>
<dbReference type="GO" id="GO:0006629">
    <property type="term" value="P:lipid metabolic process"/>
    <property type="evidence" value="ECO:0007669"/>
    <property type="project" value="InterPro"/>
</dbReference>
<dbReference type="InterPro" id="IPR030395">
    <property type="entry name" value="GP_PDE_dom"/>
</dbReference>
<evidence type="ECO:0000259" key="1">
    <source>
        <dbReference type="PROSITE" id="PS51704"/>
    </source>
</evidence>
<organism evidence="2 3">
    <name type="scientific">Neptunicoccus cionae</name>
    <dbReference type="NCBI Taxonomy" id="2035344"/>
    <lineage>
        <taxon>Bacteria</taxon>
        <taxon>Pseudomonadati</taxon>
        <taxon>Pseudomonadota</taxon>
        <taxon>Alphaproteobacteria</taxon>
        <taxon>Rhodobacterales</taxon>
        <taxon>Paracoccaceae</taxon>
        <taxon>Neptunicoccus</taxon>
    </lineage>
</organism>
<comment type="caution">
    <text evidence="2">The sequence shown here is derived from an EMBL/GenBank/DDBJ whole genome shotgun (WGS) entry which is preliminary data.</text>
</comment>
<name>A0A916VPT6_9RHOB</name>
<dbReference type="Proteomes" id="UP000628017">
    <property type="component" value="Unassembled WGS sequence"/>
</dbReference>